<dbReference type="Pfam" id="PF13361">
    <property type="entry name" value="UvrD_C"/>
    <property type="match status" value="1"/>
</dbReference>
<keyword evidence="3" id="KW-0347">Helicase</keyword>
<dbReference type="InterPro" id="IPR011990">
    <property type="entry name" value="TPR-like_helical_dom_sf"/>
</dbReference>
<dbReference type="InterPro" id="IPR014017">
    <property type="entry name" value="DNA_helicase_UvrD-like_C"/>
</dbReference>
<keyword evidence="5" id="KW-0862">Zinc</keyword>
<dbReference type="PANTHER" id="PTHR21529:SF4">
    <property type="entry name" value="TPR AND ANKYRIN REPEAT-CONTAINING PROTEIN 1"/>
    <property type="match status" value="1"/>
</dbReference>
<dbReference type="InterPro" id="IPR013986">
    <property type="entry name" value="DExx_box_DNA_helicase_dom_sf"/>
</dbReference>
<evidence type="ECO:0000256" key="5">
    <source>
        <dbReference type="PROSITE-ProRule" id="PRU00723"/>
    </source>
</evidence>
<dbReference type="InterPro" id="IPR027417">
    <property type="entry name" value="P-loop_NTPase"/>
</dbReference>
<dbReference type="PANTHER" id="PTHR21529">
    <property type="entry name" value="MAMMARY TURMOR VIRUS RECEPTOR HOMOLOG 1, 2 MTVR1, 2"/>
    <property type="match status" value="1"/>
</dbReference>
<evidence type="ECO:0000256" key="1">
    <source>
        <dbReference type="ARBA" id="ARBA00022741"/>
    </source>
</evidence>
<dbReference type="GO" id="GO:0008270">
    <property type="term" value="F:zinc ion binding"/>
    <property type="evidence" value="ECO:0007669"/>
    <property type="project" value="UniProtKB-KW"/>
</dbReference>
<keyword evidence="5" id="KW-0863">Zinc-finger</keyword>
<evidence type="ECO:0000256" key="3">
    <source>
        <dbReference type="ARBA" id="ARBA00022806"/>
    </source>
</evidence>
<dbReference type="GO" id="GO:0004386">
    <property type="term" value="F:helicase activity"/>
    <property type="evidence" value="ECO:0007669"/>
    <property type="project" value="UniProtKB-KW"/>
</dbReference>
<dbReference type="Gene3D" id="1.10.10.160">
    <property type="match status" value="1"/>
</dbReference>
<sequence>MEKRNQANGHLPFEFNDSEQLGPWEILLSESTIEDIRDMLYNEDFKDMQIELSLTIETIIKKLRQISSGKWKKYGFQRIELSIDISIYEVWAITASQEQIDKTLNTLEKVYKAYTSEHINLCKIKDQDNIVLPEYFEDYEVEVARFTNEELDNELLLEVYKIFVTNKFFPISRNLFKSLILSGSDFAFQVFKTESTSTNCKSRRLAGEKITKAQFIEWKKEYGNKTLDEHIMHEEDDEKKTLEHNANSENEEDEDVLHFRSPFTNMSKASWATFVDYDLFKKKYWRHFNHHIRNNLDCELVYSEFSIIKDTNIEVDYLSREEYQSISTRKYPAFTHNRDVIYNLFERYEKMKARNYVFDSVDRTLSILRATKMRTFGGLHIHEVYINECQDNQIIDYMLILKLFDCADSFFMAGDVMQFLTENNRYNPLKPEKFELKINYRSHRGILQLASSVIHLLKEFFPNSIDKLSPDIGEIGGPQPIIFEKCRAKDLFTYRNGINNADAFIKFGADQVIIVRNEKAKQRVKDLNSDIGLVLTVFEAKGMEFNDVLLYDFFTDSPVHLHWRVILSVLDDYSEGIRDFNSDKHYILFSELKHLYVAITRARKRLWIFDKNSEKIVHQNGIAKEGCFLSNGSMNRSGNETGEKLSYVYHLQQIVRISFITDSNAITVKNNFESAAHAFQDCFQLPQAASCYEYINMHKEAGELYSESKMFEHAARCYRSVKMWHEAGGYYVKAKNYDDAALAYKDDRLYDILTDLIQRHKQDIKDETIIKLNIHFRKKAEKLYSHFQFEEAADMLNHSVDNDENSIVASQYLLRRCRVNVLREIITGSSIMQELNRLQSKAAKIISKIIIQTERSKSLMEESWLYISYINKDLKKVHECRQFFMKKKELATEFFASHKKTMKFVDIFFDFESKMQNSQKRKVSFYNPLNYLIQKNEVITDCWMICDVDDVHQTVSQFLITYIYDRILKIGQDGKNNLNIALIICYNFASFGNCQNSNCQMHHVSPTLLLLFQRQKLARLQYTVMRQLDVLYRHGFLCKEILDLQNWWAENLVKCHLRYHSPHTSCPEVTYMALANLPIHVRDGLINEVYKTMLFNKSKNANDFEVMLKYILVIQQLQDKTVIDEFYWEISKTKILLHPNDLTVGFEYYCGNYQAIPIGRYLSQFFSFLYNNKYCDLCLPRAYLINYFEAFNAKPLISVHYTYSRKNYLSAINNSIDQVQQLLDLLFCKEQAYLTIILRLIRLLILIGLNESKFVQNILNLFKHIISKYDIFSTKIKKYLKEDDFTSLKIILHNDLKEKFCDSLIIIHHRCISKSKFAFFEKNGVKRLTYNSIEEFRSSLQKIISSVTEIPEDKLALLDSLVES</sequence>
<dbReference type="EMBL" id="CAJVPP010000210">
    <property type="protein sequence ID" value="CAG8456098.1"/>
    <property type="molecule type" value="Genomic_DNA"/>
</dbReference>
<reference evidence="7" key="1">
    <citation type="submission" date="2021-06" db="EMBL/GenBank/DDBJ databases">
        <authorList>
            <person name="Kallberg Y."/>
            <person name="Tangrot J."/>
            <person name="Rosling A."/>
        </authorList>
    </citation>
    <scope>NUCLEOTIDE SEQUENCE</scope>
    <source>
        <strain evidence="7">87-6 pot B 2015</strain>
    </source>
</reference>
<protein>
    <submittedName>
        <fullName evidence="7">7109_t:CDS:1</fullName>
    </submittedName>
</protein>
<comment type="caution">
    <text evidence="7">The sequence shown here is derived from an EMBL/GenBank/DDBJ whole genome shotgun (WGS) entry which is preliminary data.</text>
</comment>
<feature type="domain" description="C3H1-type" evidence="6">
    <location>
        <begin position="984"/>
        <end position="1006"/>
    </location>
</feature>
<accession>A0A9N8VIK3</accession>
<evidence type="ECO:0000313" key="8">
    <source>
        <dbReference type="Proteomes" id="UP000789375"/>
    </source>
</evidence>
<keyword evidence="2" id="KW-0378">Hydrolase</keyword>
<dbReference type="GO" id="GO:0016787">
    <property type="term" value="F:hydrolase activity"/>
    <property type="evidence" value="ECO:0007669"/>
    <property type="project" value="UniProtKB-KW"/>
</dbReference>
<proteinExistence type="predicted"/>
<organism evidence="7 8">
    <name type="scientific">Funneliformis mosseae</name>
    <name type="common">Endomycorrhizal fungus</name>
    <name type="synonym">Glomus mosseae</name>
    <dbReference type="NCBI Taxonomy" id="27381"/>
    <lineage>
        <taxon>Eukaryota</taxon>
        <taxon>Fungi</taxon>
        <taxon>Fungi incertae sedis</taxon>
        <taxon>Mucoromycota</taxon>
        <taxon>Glomeromycotina</taxon>
        <taxon>Glomeromycetes</taxon>
        <taxon>Glomerales</taxon>
        <taxon>Glomeraceae</taxon>
        <taxon>Funneliformis</taxon>
    </lineage>
</organism>
<dbReference type="Gene3D" id="3.40.50.300">
    <property type="entry name" value="P-loop containing nucleotide triphosphate hydrolases"/>
    <property type="match status" value="2"/>
</dbReference>
<dbReference type="Proteomes" id="UP000789375">
    <property type="component" value="Unassembled WGS sequence"/>
</dbReference>
<keyword evidence="8" id="KW-1185">Reference proteome</keyword>
<dbReference type="SUPFAM" id="SSF52540">
    <property type="entry name" value="P-loop containing nucleoside triphosphate hydrolases"/>
    <property type="match status" value="1"/>
</dbReference>
<dbReference type="InterPro" id="IPR000571">
    <property type="entry name" value="Znf_CCCH"/>
</dbReference>
<evidence type="ECO:0000256" key="2">
    <source>
        <dbReference type="ARBA" id="ARBA00022801"/>
    </source>
</evidence>
<dbReference type="SUPFAM" id="SSF48452">
    <property type="entry name" value="TPR-like"/>
    <property type="match status" value="1"/>
</dbReference>
<dbReference type="GO" id="GO:0005524">
    <property type="term" value="F:ATP binding"/>
    <property type="evidence" value="ECO:0007669"/>
    <property type="project" value="UniProtKB-KW"/>
</dbReference>
<evidence type="ECO:0000313" key="7">
    <source>
        <dbReference type="EMBL" id="CAG8456098.1"/>
    </source>
</evidence>
<evidence type="ECO:0000256" key="4">
    <source>
        <dbReference type="ARBA" id="ARBA00022840"/>
    </source>
</evidence>
<dbReference type="InterPro" id="IPR039904">
    <property type="entry name" value="TRANK1"/>
</dbReference>
<feature type="zinc finger region" description="C3H1-type" evidence="5">
    <location>
        <begin position="984"/>
        <end position="1006"/>
    </location>
</feature>
<evidence type="ECO:0000259" key="6">
    <source>
        <dbReference type="PROSITE" id="PS50103"/>
    </source>
</evidence>
<name>A0A9N8VIK3_FUNMO</name>
<dbReference type="PROSITE" id="PS50103">
    <property type="entry name" value="ZF_C3H1"/>
    <property type="match status" value="1"/>
</dbReference>
<keyword evidence="5" id="KW-0479">Metal-binding</keyword>
<keyword evidence="4" id="KW-0067">ATP-binding</keyword>
<gene>
    <name evidence="7" type="ORF">FMOSSE_LOCUS1795</name>
</gene>
<keyword evidence="1" id="KW-0547">Nucleotide-binding</keyword>